<organism evidence="3 4">
    <name type="scientific">Levilactobacillus tangyuanensis</name>
    <dbReference type="NCBI Taxonomy" id="2486021"/>
    <lineage>
        <taxon>Bacteria</taxon>
        <taxon>Bacillati</taxon>
        <taxon>Bacillota</taxon>
        <taxon>Bacilli</taxon>
        <taxon>Lactobacillales</taxon>
        <taxon>Lactobacillaceae</taxon>
        <taxon>Levilactobacillus</taxon>
    </lineage>
</organism>
<accession>A0ABW1TN65</accession>
<feature type="region of interest" description="Disordered" evidence="1">
    <location>
        <begin position="30"/>
        <end position="71"/>
    </location>
</feature>
<name>A0ABW1TN65_9LACO</name>
<dbReference type="PROSITE" id="PS51257">
    <property type="entry name" value="PROKAR_LIPOPROTEIN"/>
    <property type="match status" value="1"/>
</dbReference>
<evidence type="ECO:0000313" key="4">
    <source>
        <dbReference type="Proteomes" id="UP001596191"/>
    </source>
</evidence>
<evidence type="ECO:0000256" key="1">
    <source>
        <dbReference type="SAM" id="MobiDB-lite"/>
    </source>
</evidence>
<evidence type="ECO:0000256" key="2">
    <source>
        <dbReference type="SAM" id="SignalP"/>
    </source>
</evidence>
<dbReference type="RefSeq" id="WP_125639868.1">
    <property type="nucleotide sequence ID" value="NZ_JBHSSJ010000003.1"/>
</dbReference>
<reference evidence="4" key="1">
    <citation type="journal article" date="2019" name="Int. J. Syst. Evol. Microbiol.">
        <title>The Global Catalogue of Microorganisms (GCM) 10K type strain sequencing project: providing services to taxonomists for standard genome sequencing and annotation.</title>
        <authorList>
            <consortium name="The Broad Institute Genomics Platform"/>
            <consortium name="The Broad Institute Genome Sequencing Center for Infectious Disease"/>
            <person name="Wu L."/>
            <person name="Ma J."/>
        </authorList>
    </citation>
    <scope>NUCLEOTIDE SEQUENCE [LARGE SCALE GENOMIC DNA]</scope>
    <source>
        <strain evidence="4">CCM 8907</strain>
    </source>
</reference>
<dbReference type="Proteomes" id="UP001596191">
    <property type="component" value="Unassembled WGS sequence"/>
</dbReference>
<dbReference type="EMBL" id="JBHSSJ010000003">
    <property type="protein sequence ID" value="MFC6274651.1"/>
    <property type="molecule type" value="Genomic_DNA"/>
</dbReference>
<feature type="chain" id="PRO_5045457346" description="DUF4352 domain-containing protein" evidence="2">
    <location>
        <begin position="22"/>
        <end position="250"/>
    </location>
</feature>
<feature type="compositionally biased region" description="Low complexity" evidence="1">
    <location>
        <begin position="30"/>
        <end position="46"/>
    </location>
</feature>
<evidence type="ECO:0008006" key="5">
    <source>
        <dbReference type="Google" id="ProtNLM"/>
    </source>
</evidence>
<comment type="caution">
    <text evidence="3">The sequence shown here is derived from an EMBL/GenBank/DDBJ whole genome shotgun (WGS) entry which is preliminary data.</text>
</comment>
<evidence type="ECO:0000313" key="3">
    <source>
        <dbReference type="EMBL" id="MFC6274651.1"/>
    </source>
</evidence>
<sequence>MRFSKVMVLAGISLLTLGLTACGDNAAKSTASFKNSSSKTSSSYKAPEPDAAVTGSSSKKEAQTYKPKTSATKSAEYVKSGNLKKTGQYTFDKVGTRLQLASVSHPKTTIKSGKLTYKVTTVRLIKNTAETAAAKRMAASALNLSSIKSPYYTIQVKFTISNSGNQALTTDGIKTIRLSADHDLNAAGQLSDASAGKTIPANGKLNTFATGLANEKTKPNFKTIKIAFAAAFDSKHQQVVNPTGWLKLTL</sequence>
<feature type="signal peptide" evidence="2">
    <location>
        <begin position="1"/>
        <end position="21"/>
    </location>
</feature>
<proteinExistence type="predicted"/>
<keyword evidence="4" id="KW-1185">Reference proteome</keyword>
<keyword evidence="2" id="KW-0732">Signal</keyword>
<protein>
    <recommendedName>
        <fullName evidence="5">DUF4352 domain-containing protein</fullName>
    </recommendedName>
</protein>
<gene>
    <name evidence="3" type="ORF">ACFQET_03880</name>
</gene>